<sequence>MIRTPKYLGDHAELTPEKPAAINCTSGDVLTYRDLDERSNRFAQCLYAMGLRRGDHIAMVLENNMRCFEVCWAALRSGLMITPVNRFLTAAEAAGIVADSNAQVVVSSYALRELAAELSDMMPTCRLRLMVDGTIVGWDSYEAVMQRYPATRLADEWLGAMMIYSSGTTGHPKGIIRAQSHGRATEGSGSARRPQFERYGFDAQTVYLSPAPLYHTAPLGYGIETQFGGGTVVFMEKFDPLEALRAIERYRVTHSQWVPTMLIRLLRLGPTVRNAFDLSSHRLAIHAAAPCPQEIKRQMIDWWGPIIEEYYSSTEGNGVTTLNTEEWLAHPGSVGRALLGVIHICDDDGNELPAGETGTVYFERDQLPFHYHNDPDKTRAAQHPRHPTWTAVGDIGHVDSDGYLYLTDRKAFMIISGGVNIYPQAIEDALAVHADVHDAAVIGVPDAEMGEQVKAIVELAPGVAPSDALAEELLAYLRTRVARYMVPRSIDFIDTMPRLPTGKLYKQGLRERYARLAKRADA</sequence>
<dbReference type="GO" id="GO:0016405">
    <property type="term" value="F:CoA-ligase activity"/>
    <property type="evidence" value="ECO:0007669"/>
    <property type="project" value="TreeGrafter"/>
</dbReference>
<accession>A0A149PB27</accession>
<organism evidence="3 4">
    <name type="scientific">Paraburkholderia monticola</name>
    <dbReference type="NCBI Taxonomy" id="1399968"/>
    <lineage>
        <taxon>Bacteria</taxon>
        <taxon>Pseudomonadati</taxon>
        <taxon>Pseudomonadota</taxon>
        <taxon>Betaproteobacteria</taxon>
        <taxon>Burkholderiales</taxon>
        <taxon>Burkholderiaceae</taxon>
        <taxon>Paraburkholderia</taxon>
    </lineage>
</organism>
<evidence type="ECO:0000259" key="1">
    <source>
        <dbReference type="Pfam" id="PF00501"/>
    </source>
</evidence>
<dbReference type="Pfam" id="PF13193">
    <property type="entry name" value="AMP-binding_C"/>
    <property type="match status" value="1"/>
</dbReference>
<reference evidence="3 4" key="1">
    <citation type="journal article" date="2015" name="Int. J. Syst. Evol. Microbiol.">
        <title>Burkholderia monticola sp. nov., isolated from mountain soil.</title>
        <authorList>
            <person name="Baek I."/>
            <person name="Seo B."/>
            <person name="Lee I."/>
            <person name="Yi H."/>
            <person name="Chun J."/>
        </authorList>
    </citation>
    <scope>NUCLEOTIDE SEQUENCE [LARGE SCALE GENOMIC DNA]</scope>
    <source>
        <strain evidence="3 4">JC2948</strain>
    </source>
</reference>
<dbReference type="InterPro" id="IPR042099">
    <property type="entry name" value="ANL_N_sf"/>
</dbReference>
<keyword evidence="4" id="KW-1185">Reference proteome</keyword>
<dbReference type="PANTHER" id="PTHR24096">
    <property type="entry name" value="LONG-CHAIN-FATTY-ACID--COA LIGASE"/>
    <property type="match status" value="1"/>
</dbReference>
<dbReference type="EMBL" id="LRBG01000039">
    <property type="protein sequence ID" value="KXU82227.1"/>
    <property type="molecule type" value="Genomic_DNA"/>
</dbReference>
<evidence type="ECO:0000313" key="4">
    <source>
        <dbReference type="Proteomes" id="UP000075613"/>
    </source>
</evidence>
<proteinExistence type="predicted"/>
<dbReference type="RefSeq" id="WP_062136890.1">
    <property type="nucleotide sequence ID" value="NZ_LRBG01000039.1"/>
</dbReference>
<dbReference type="PANTHER" id="PTHR24096:SF323">
    <property type="entry name" value="BLR3536 PROTEIN"/>
    <property type="match status" value="1"/>
</dbReference>
<dbReference type="Proteomes" id="UP000075613">
    <property type="component" value="Unassembled WGS sequence"/>
</dbReference>
<dbReference type="Gene3D" id="3.30.300.30">
    <property type="match status" value="1"/>
</dbReference>
<dbReference type="STRING" id="1399968.CI15_32200"/>
<feature type="domain" description="AMP-dependent synthetase/ligase" evidence="1">
    <location>
        <begin position="11"/>
        <end position="366"/>
    </location>
</feature>
<dbReference type="InterPro" id="IPR045851">
    <property type="entry name" value="AMP-bd_C_sf"/>
</dbReference>
<dbReference type="OrthoDB" id="9766486at2"/>
<dbReference type="InterPro" id="IPR020845">
    <property type="entry name" value="AMP-binding_CS"/>
</dbReference>
<protein>
    <submittedName>
        <fullName evidence="3">Acyl-CoA synthetase</fullName>
    </submittedName>
</protein>
<dbReference type="InterPro" id="IPR025110">
    <property type="entry name" value="AMP-bd_C"/>
</dbReference>
<dbReference type="PROSITE" id="PS00455">
    <property type="entry name" value="AMP_BINDING"/>
    <property type="match status" value="1"/>
</dbReference>
<dbReference type="SUPFAM" id="SSF56801">
    <property type="entry name" value="Acetyl-CoA synthetase-like"/>
    <property type="match status" value="1"/>
</dbReference>
<dbReference type="Pfam" id="PF00501">
    <property type="entry name" value="AMP-binding"/>
    <property type="match status" value="1"/>
</dbReference>
<gene>
    <name evidence="3" type="ORF">CI15_32200</name>
</gene>
<dbReference type="InterPro" id="IPR000873">
    <property type="entry name" value="AMP-dep_synth/lig_dom"/>
</dbReference>
<dbReference type="AlphaFoldDB" id="A0A149PB27"/>
<feature type="domain" description="AMP-binding enzyme C-terminal" evidence="2">
    <location>
        <begin position="426"/>
        <end position="503"/>
    </location>
</feature>
<evidence type="ECO:0000259" key="2">
    <source>
        <dbReference type="Pfam" id="PF13193"/>
    </source>
</evidence>
<dbReference type="Gene3D" id="3.40.50.12780">
    <property type="entry name" value="N-terminal domain of ligase-like"/>
    <property type="match status" value="1"/>
</dbReference>
<name>A0A149PB27_9BURK</name>
<comment type="caution">
    <text evidence="3">The sequence shown here is derived from an EMBL/GenBank/DDBJ whole genome shotgun (WGS) entry which is preliminary data.</text>
</comment>
<evidence type="ECO:0000313" key="3">
    <source>
        <dbReference type="EMBL" id="KXU82227.1"/>
    </source>
</evidence>